<protein>
    <submittedName>
        <fullName evidence="2">Uncharacterized protein</fullName>
    </submittedName>
</protein>
<name>A0A1G2TJD1_9BACT</name>
<sequence>MPLALALLAIINLNALSANPEAQVTPAVSEAAPEMVEVVEVERTQKGMLLALVPITFNVRATADARGNVKLEYPWYSALTVDRRQEVETKARVAVQNAMKGRLVGLVVAEGEAENPYFTPSEAQAVEKVLISVLEETPLVVD</sequence>
<accession>A0A1G2TJD1</accession>
<feature type="signal peptide" evidence="1">
    <location>
        <begin position="1"/>
        <end position="17"/>
    </location>
</feature>
<evidence type="ECO:0000256" key="1">
    <source>
        <dbReference type="SAM" id="SignalP"/>
    </source>
</evidence>
<dbReference type="EMBL" id="MHVS01000004">
    <property type="protein sequence ID" value="OHA96731.1"/>
    <property type="molecule type" value="Genomic_DNA"/>
</dbReference>
<evidence type="ECO:0000313" key="3">
    <source>
        <dbReference type="Proteomes" id="UP000177279"/>
    </source>
</evidence>
<evidence type="ECO:0000313" key="2">
    <source>
        <dbReference type="EMBL" id="OHA96731.1"/>
    </source>
</evidence>
<feature type="chain" id="PRO_5009584586" evidence="1">
    <location>
        <begin position="18"/>
        <end position="142"/>
    </location>
</feature>
<keyword evidence="1" id="KW-0732">Signal</keyword>
<proteinExistence type="predicted"/>
<organism evidence="2 3">
    <name type="scientific">Candidatus Zambryskibacteria bacterium RIFCSPHIGHO2_02_FULL_43_37</name>
    <dbReference type="NCBI Taxonomy" id="1802749"/>
    <lineage>
        <taxon>Bacteria</taxon>
        <taxon>Candidatus Zambryskiibacteriota</taxon>
    </lineage>
</organism>
<gene>
    <name evidence="2" type="ORF">A3D49_02720</name>
</gene>
<dbReference type="AlphaFoldDB" id="A0A1G2TJD1"/>
<dbReference type="Proteomes" id="UP000177279">
    <property type="component" value="Unassembled WGS sequence"/>
</dbReference>
<comment type="caution">
    <text evidence="2">The sequence shown here is derived from an EMBL/GenBank/DDBJ whole genome shotgun (WGS) entry which is preliminary data.</text>
</comment>
<reference evidence="2 3" key="1">
    <citation type="journal article" date="2016" name="Nat. Commun.">
        <title>Thousands of microbial genomes shed light on interconnected biogeochemical processes in an aquifer system.</title>
        <authorList>
            <person name="Anantharaman K."/>
            <person name="Brown C.T."/>
            <person name="Hug L.A."/>
            <person name="Sharon I."/>
            <person name="Castelle C.J."/>
            <person name="Probst A.J."/>
            <person name="Thomas B.C."/>
            <person name="Singh A."/>
            <person name="Wilkins M.J."/>
            <person name="Karaoz U."/>
            <person name="Brodie E.L."/>
            <person name="Williams K.H."/>
            <person name="Hubbard S.S."/>
            <person name="Banfield J.F."/>
        </authorList>
    </citation>
    <scope>NUCLEOTIDE SEQUENCE [LARGE SCALE GENOMIC DNA]</scope>
</reference>